<dbReference type="InterPro" id="IPR039426">
    <property type="entry name" value="TonB-dep_rcpt-like"/>
</dbReference>
<evidence type="ECO:0000313" key="14">
    <source>
        <dbReference type="Proteomes" id="UP000638732"/>
    </source>
</evidence>
<dbReference type="GO" id="GO:0009279">
    <property type="term" value="C:cell outer membrane"/>
    <property type="evidence" value="ECO:0007669"/>
    <property type="project" value="UniProtKB-SubCell"/>
</dbReference>
<evidence type="ECO:0000259" key="11">
    <source>
        <dbReference type="Pfam" id="PF00593"/>
    </source>
</evidence>
<dbReference type="NCBIfam" id="TIGR04057">
    <property type="entry name" value="SusC_RagA_signa"/>
    <property type="match status" value="1"/>
</dbReference>
<keyword evidence="7 8" id="KW-0998">Cell outer membrane</keyword>
<dbReference type="InterPro" id="IPR012910">
    <property type="entry name" value="Plug_dom"/>
</dbReference>
<comment type="caution">
    <text evidence="13">The sequence shown here is derived from an EMBL/GenBank/DDBJ whole genome shotgun (WGS) entry which is preliminary data.</text>
</comment>
<accession>A0A965ZKT1</accession>
<evidence type="ECO:0000256" key="1">
    <source>
        <dbReference type="ARBA" id="ARBA00004571"/>
    </source>
</evidence>
<gene>
    <name evidence="13" type="ORF">GSY63_24325</name>
</gene>
<evidence type="ECO:0000256" key="4">
    <source>
        <dbReference type="ARBA" id="ARBA00022692"/>
    </source>
</evidence>
<keyword evidence="14" id="KW-1185">Reference proteome</keyword>
<dbReference type="Gene3D" id="2.170.130.10">
    <property type="entry name" value="TonB-dependent receptor, plug domain"/>
    <property type="match status" value="1"/>
</dbReference>
<evidence type="ECO:0000256" key="10">
    <source>
        <dbReference type="SAM" id="SignalP"/>
    </source>
</evidence>
<keyword evidence="6 8" id="KW-0472">Membrane</keyword>
<evidence type="ECO:0000256" key="8">
    <source>
        <dbReference type="PROSITE-ProRule" id="PRU01360"/>
    </source>
</evidence>
<dbReference type="InterPro" id="IPR023997">
    <property type="entry name" value="TonB-dep_OMP_SusC/RagA_CS"/>
</dbReference>
<dbReference type="InterPro" id="IPR037066">
    <property type="entry name" value="Plug_dom_sf"/>
</dbReference>
<keyword evidence="4 8" id="KW-0812">Transmembrane</keyword>
<reference evidence="13" key="2">
    <citation type="submission" date="2020-10" db="EMBL/GenBank/DDBJ databases">
        <title>Mucilaginibacter sp. nov., isolated from soil.</title>
        <authorList>
            <person name="Jeon C.O."/>
        </authorList>
    </citation>
    <scope>NUCLEOTIDE SEQUENCE</scope>
    <source>
        <strain evidence="13">R11</strain>
    </source>
</reference>
<dbReference type="Pfam" id="PF00593">
    <property type="entry name" value="TonB_dep_Rec_b-barrel"/>
    <property type="match status" value="1"/>
</dbReference>
<dbReference type="AlphaFoldDB" id="A0A965ZKT1"/>
<evidence type="ECO:0000259" key="12">
    <source>
        <dbReference type="Pfam" id="PF07715"/>
    </source>
</evidence>
<dbReference type="EMBL" id="WWEO01000045">
    <property type="protein sequence ID" value="NCD72515.1"/>
    <property type="molecule type" value="Genomic_DNA"/>
</dbReference>
<dbReference type="SUPFAM" id="SSF56935">
    <property type="entry name" value="Porins"/>
    <property type="match status" value="1"/>
</dbReference>
<dbReference type="RefSeq" id="WP_166588456.1">
    <property type="nucleotide sequence ID" value="NZ_WWEO01000045.1"/>
</dbReference>
<dbReference type="Gene3D" id="2.60.40.1120">
    <property type="entry name" value="Carboxypeptidase-like, regulatory domain"/>
    <property type="match status" value="1"/>
</dbReference>
<organism evidence="13 14">
    <name type="scientific">Mucilaginibacter agri</name>
    <dbReference type="NCBI Taxonomy" id="2695265"/>
    <lineage>
        <taxon>Bacteria</taxon>
        <taxon>Pseudomonadati</taxon>
        <taxon>Bacteroidota</taxon>
        <taxon>Sphingobacteriia</taxon>
        <taxon>Sphingobacteriales</taxon>
        <taxon>Sphingobacteriaceae</taxon>
        <taxon>Mucilaginibacter</taxon>
    </lineage>
</organism>
<dbReference type="InterPro" id="IPR000531">
    <property type="entry name" value="Beta-barrel_TonB"/>
</dbReference>
<feature type="domain" description="TonB-dependent receptor plug" evidence="12">
    <location>
        <begin position="119"/>
        <end position="228"/>
    </location>
</feature>
<dbReference type="Gene3D" id="2.40.170.20">
    <property type="entry name" value="TonB-dependent receptor, beta-barrel domain"/>
    <property type="match status" value="1"/>
</dbReference>
<dbReference type="Pfam" id="PF13715">
    <property type="entry name" value="CarbopepD_reg_2"/>
    <property type="match status" value="1"/>
</dbReference>
<reference evidence="13" key="1">
    <citation type="submission" date="2020-01" db="EMBL/GenBank/DDBJ databases">
        <authorList>
            <person name="Seo Y.L."/>
        </authorList>
    </citation>
    <scope>NUCLEOTIDE SEQUENCE</scope>
    <source>
        <strain evidence="13">R11</strain>
    </source>
</reference>
<evidence type="ECO:0000256" key="6">
    <source>
        <dbReference type="ARBA" id="ARBA00023136"/>
    </source>
</evidence>
<dbReference type="NCBIfam" id="TIGR04056">
    <property type="entry name" value="OMP_RagA_SusC"/>
    <property type="match status" value="1"/>
</dbReference>
<evidence type="ECO:0000256" key="3">
    <source>
        <dbReference type="ARBA" id="ARBA00022452"/>
    </source>
</evidence>
<evidence type="ECO:0000256" key="2">
    <source>
        <dbReference type="ARBA" id="ARBA00022448"/>
    </source>
</evidence>
<sequence>MNNEKFLKTACLLFAFVLQSAMAFSQNLTISGTVTDERGVSLPGVTVAPVGGTGGVATKPDGKYTITVAASVKALRFSFLGFAPKEVPLTGGKTLNVTLISSSTTLNDVVVVGYGSVRKKDLTGAVANVTAKDFNPGVISNPLQQIQGKVPGLSITQPGGDPNANLIVRLRGQTSLSGGQTPLIVVDGIPLDNPNQISNIPASDIESYDVLKDVSATAIYGSRGANGVIIINTKKGAAGRTRVEYNGYAAIDKLRGDYNLLSADEWRSAVQQIPNIDQQTISALDKGANTDWLKAITRTAFTNSNNLGVSGGTETFNYRASLNYMNQQGIVINTNKEQLGLRFSAEQKALNNKLNIQTTLSYSQNKRKLADYNIFEYVNTTPPTFPVTNPDGSYYGYFDYHEQNPVAQQMLQTNTSNDYLTQLYAKVDYKLLSFLTLGTTGSISHLNTQTGFFQPVLPGVGNKNNASQGNANVDSKKGDVHLNFLKDFNKHHLSGTLVYEFNDFVNSNFNASGQEYLVEDLGDNNLGAGNSAKNVISSYKEEFIIESYLARAQYNYNSTYYLTASFRRDGSNKFGANNRWGSFPSVSAAWRIKNESFLKNVTWLDDLKINAGYGVVGNQDAINPYNTLLLLGSGGRFYTPGNPTNQYPDSYTPIQNANADLQWERRIGRNIGFNFSMFNSRFTGNINAFNDKTKDLLFNYTVPVPPYVYNSILANVGDLKNKGLEIQLSGDVIKGKDFSWSPSGQITFTKTTITSLSGSYNGTDISTDMVPIGVAQGRGYQNNYLTYLKVGQSPYVFYLPKFAGVASAISPTSNSNQLYYDAAGNTTPDISKAKYDYIDPTPKFTYGISNTFNYKQLSLNFFLRGVYGQKLFNNYDNIVSNYSRLPGNNVTHNALTNGIRGSQTTSDYWLQNASYLKLDNVTLAYNFRQIKGLDNLRVYVTGSNLLTFTPYKGIDPEVVNGDSAQSYIDANMYGYGYYPKSRTFILGASVAFK</sequence>
<protein>
    <submittedName>
        <fullName evidence="13">SusC/RagA family TonB-linked outer membrane protein</fullName>
    </submittedName>
</protein>
<evidence type="ECO:0000256" key="9">
    <source>
        <dbReference type="RuleBase" id="RU003357"/>
    </source>
</evidence>
<dbReference type="Proteomes" id="UP000638732">
    <property type="component" value="Unassembled WGS sequence"/>
</dbReference>
<evidence type="ECO:0000256" key="7">
    <source>
        <dbReference type="ARBA" id="ARBA00023237"/>
    </source>
</evidence>
<evidence type="ECO:0000313" key="13">
    <source>
        <dbReference type="EMBL" id="NCD72515.1"/>
    </source>
</evidence>
<dbReference type="Pfam" id="PF07715">
    <property type="entry name" value="Plug"/>
    <property type="match status" value="1"/>
</dbReference>
<evidence type="ECO:0000256" key="5">
    <source>
        <dbReference type="ARBA" id="ARBA00023077"/>
    </source>
</evidence>
<proteinExistence type="inferred from homology"/>
<keyword evidence="2 8" id="KW-0813">Transport</keyword>
<dbReference type="InterPro" id="IPR008969">
    <property type="entry name" value="CarboxyPept-like_regulatory"/>
</dbReference>
<keyword evidence="10" id="KW-0732">Signal</keyword>
<dbReference type="SUPFAM" id="SSF49464">
    <property type="entry name" value="Carboxypeptidase regulatory domain-like"/>
    <property type="match status" value="1"/>
</dbReference>
<dbReference type="InterPro" id="IPR036942">
    <property type="entry name" value="Beta-barrel_TonB_sf"/>
</dbReference>
<comment type="subcellular location">
    <subcellularLocation>
        <location evidence="1 8">Cell outer membrane</location>
        <topology evidence="1 8">Multi-pass membrane protein</topology>
    </subcellularLocation>
</comment>
<keyword evidence="3 8" id="KW-1134">Transmembrane beta strand</keyword>
<dbReference type="InterPro" id="IPR023996">
    <property type="entry name" value="TonB-dep_OMP_SusC/RagA"/>
</dbReference>
<keyword evidence="5 9" id="KW-0798">TonB box</keyword>
<feature type="chain" id="PRO_5037523686" evidence="10">
    <location>
        <begin position="24"/>
        <end position="993"/>
    </location>
</feature>
<name>A0A965ZKT1_9SPHI</name>
<dbReference type="PROSITE" id="PS52016">
    <property type="entry name" value="TONB_DEPENDENT_REC_3"/>
    <property type="match status" value="1"/>
</dbReference>
<feature type="signal peptide" evidence="10">
    <location>
        <begin position="1"/>
        <end position="23"/>
    </location>
</feature>
<comment type="similarity">
    <text evidence="8 9">Belongs to the TonB-dependent receptor family.</text>
</comment>
<feature type="domain" description="TonB-dependent receptor-like beta-barrel" evidence="11">
    <location>
        <begin position="370"/>
        <end position="945"/>
    </location>
</feature>